<comment type="caution">
    <text evidence="11">Lacks conserved residue(s) required for the propagation of feature annotation.</text>
</comment>
<dbReference type="PROSITE" id="PS00010">
    <property type="entry name" value="ASX_HYDROXYL"/>
    <property type="match status" value="1"/>
</dbReference>
<comment type="caution">
    <text evidence="14">The sequence shown here is derived from an EMBL/GenBank/DDBJ whole genome shotgun (WGS) entry which is preliminary data.</text>
</comment>
<dbReference type="PROSITE" id="PS01186">
    <property type="entry name" value="EGF_2"/>
    <property type="match status" value="1"/>
</dbReference>
<dbReference type="InterPro" id="IPR052235">
    <property type="entry name" value="Nephronectin_domain"/>
</dbReference>
<keyword evidence="6" id="KW-0732">Signal</keyword>
<evidence type="ECO:0000256" key="7">
    <source>
        <dbReference type="ARBA" id="ARBA00022737"/>
    </source>
</evidence>
<dbReference type="PROSITE" id="PS01187">
    <property type="entry name" value="EGF_CA"/>
    <property type="match status" value="2"/>
</dbReference>
<reference evidence="14 15" key="1">
    <citation type="submission" date="2015-10" db="EMBL/GenBank/DDBJ databases">
        <authorList>
            <person name="Gilbert D.G."/>
        </authorList>
    </citation>
    <scope>NUCLEOTIDE SEQUENCE [LARGE SCALE GENOMIC DNA]</scope>
    <source>
        <strain evidence="14">FVVF132</strain>
    </source>
</reference>
<accession>A0A0Q3T2D7</accession>
<evidence type="ECO:0000256" key="6">
    <source>
        <dbReference type="ARBA" id="ARBA00022729"/>
    </source>
</evidence>
<evidence type="ECO:0000259" key="12">
    <source>
        <dbReference type="PROSITE" id="PS01178"/>
    </source>
</evidence>
<evidence type="ECO:0000256" key="9">
    <source>
        <dbReference type="ARBA" id="ARBA00023157"/>
    </source>
</evidence>
<dbReference type="SMART" id="SM00179">
    <property type="entry name" value="EGF_CA"/>
    <property type="match status" value="5"/>
</dbReference>
<dbReference type="FunFam" id="2.10.25.10:FF:000108">
    <property type="entry name" value="Fibulin-1"/>
    <property type="match status" value="1"/>
</dbReference>
<dbReference type="FunFam" id="2.10.25.10:FF:000257">
    <property type="entry name" value="Fibulin-1"/>
    <property type="match status" value="1"/>
</dbReference>
<dbReference type="PROSITE" id="PS50026">
    <property type="entry name" value="EGF_3"/>
    <property type="match status" value="1"/>
</dbReference>
<dbReference type="Proteomes" id="UP000051836">
    <property type="component" value="Unassembled WGS sequence"/>
</dbReference>
<dbReference type="PANTHER" id="PTHR24050">
    <property type="entry name" value="PA14 DOMAIN-CONTAINING PROTEIN"/>
    <property type="match status" value="1"/>
</dbReference>
<dbReference type="Gene3D" id="2.10.25.10">
    <property type="entry name" value="Laminin"/>
    <property type="match status" value="5"/>
</dbReference>
<dbReference type="Pfam" id="PF01821">
    <property type="entry name" value="ANATO"/>
    <property type="match status" value="1"/>
</dbReference>
<dbReference type="SUPFAM" id="SSF57184">
    <property type="entry name" value="Growth factor receptor domain"/>
    <property type="match status" value="1"/>
</dbReference>
<dbReference type="GO" id="GO:0005509">
    <property type="term" value="F:calcium ion binding"/>
    <property type="evidence" value="ECO:0007669"/>
    <property type="project" value="InterPro"/>
</dbReference>
<keyword evidence="3" id="KW-0964">Secreted</keyword>
<dbReference type="OrthoDB" id="4062651at2759"/>
<dbReference type="InterPro" id="IPR049883">
    <property type="entry name" value="NOTCH1_EGF-like"/>
</dbReference>
<keyword evidence="8" id="KW-0106">Calcium</keyword>
<dbReference type="InterPro" id="IPR009030">
    <property type="entry name" value="Growth_fac_rcpt_cys_sf"/>
</dbReference>
<dbReference type="EMBL" id="LMAW01000470">
    <property type="protein sequence ID" value="KQL48246.1"/>
    <property type="molecule type" value="Genomic_DNA"/>
</dbReference>
<dbReference type="FunFam" id="2.10.25.10:FF:000139">
    <property type="entry name" value="Fibulin-1"/>
    <property type="match status" value="1"/>
</dbReference>
<dbReference type="InterPro" id="IPR018097">
    <property type="entry name" value="EGF_Ca-bd_CS"/>
</dbReference>
<feature type="domain" description="Anaphylatoxin-like" evidence="12">
    <location>
        <begin position="50"/>
        <end position="82"/>
    </location>
</feature>
<evidence type="ECO:0000256" key="5">
    <source>
        <dbReference type="ARBA" id="ARBA00022536"/>
    </source>
</evidence>
<evidence type="ECO:0000259" key="13">
    <source>
        <dbReference type="PROSITE" id="PS50026"/>
    </source>
</evidence>
<dbReference type="CDD" id="cd00054">
    <property type="entry name" value="EGF_CA"/>
    <property type="match status" value="5"/>
</dbReference>
<evidence type="ECO:0000256" key="8">
    <source>
        <dbReference type="ARBA" id="ARBA00022837"/>
    </source>
</evidence>
<dbReference type="SUPFAM" id="SSF57196">
    <property type="entry name" value="EGF/Laminin"/>
    <property type="match status" value="1"/>
</dbReference>
<evidence type="ECO:0000256" key="4">
    <source>
        <dbReference type="ARBA" id="ARBA00022530"/>
    </source>
</evidence>
<keyword evidence="4" id="KW-0272">Extracellular matrix</keyword>
<dbReference type="Pfam" id="PF07645">
    <property type="entry name" value="EGF_CA"/>
    <property type="match status" value="5"/>
</dbReference>
<dbReference type="AlphaFoldDB" id="A0A0Q3T2D7"/>
<dbReference type="Pfam" id="PF22914">
    <property type="entry name" value="Fibulin_C"/>
    <property type="match status" value="1"/>
</dbReference>
<dbReference type="SMART" id="SM00104">
    <property type="entry name" value="ANATO"/>
    <property type="match status" value="2"/>
</dbReference>
<keyword evidence="10" id="KW-0325">Glycoprotein</keyword>
<sequence>MTQIQCCRSQLEKQYCSDGIEFANVREECDSHIGENSTCEADYFKACCYCCLLGKTAQVQGQSCEPNPKIGYQCGIVFRACCVKGQDLSISDDAPKKEQVEISKEELDQEDPYLHDGCRDINECITGTHSCGIGQTCVNTLGSFRCQRDTSCGTGYELTDDSRCKDIDECETGTHNCPPDFICQNTPGSFRCRPKLQCMNGFIQDALGNCIDINECLSTNMPCPAGQICINTDGSYTCQRMSPSCGRGYHLNEDGTRCVDVDECSSSNQPCGEGHVCINAPGNYRCECKTGYSFDVISRTCIDIDECVAESHNCSFNETCFNIQGGFRCLSLECPENYRKSGDTRCERLPCNENKECQSLPLRITYYHLSFPTNIQVPTDIFRMGPSNAVPGDKILLSIISGNQEGFFTTKKVNNHSGIVVMQRQITEPRDLLLTIQMQLFRHGTVNTFIAKLFIFVSAQL</sequence>
<evidence type="ECO:0000256" key="2">
    <source>
        <dbReference type="ARBA" id="ARBA00006127"/>
    </source>
</evidence>
<evidence type="ECO:0000313" key="14">
    <source>
        <dbReference type="EMBL" id="KQL48246.1"/>
    </source>
</evidence>
<evidence type="ECO:0000313" key="15">
    <source>
        <dbReference type="Proteomes" id="UP000051836"/>
    </source>
</evidence>
<dbReference type="InterPro" id="IPR000152">
    <property type="entry name" value="EGF-type_Asp/Asn_hydroxyl_site"/>
</dbReference>
<gene>
    <name evidence="14" type="ORF">AAES_28187</name>
</gene>
<evidence type="ECO:0000256" key="1">
    <source>
        <dbReference type="ARBA" id="ARBA00004498"/>
    </source>
</evidence>
<feature type="domain" description="EGF-like" evidence="13">
    <location>
        <begin position="260"/>
        <end position="302"/>
    </location>
</feature>
<dbReference type="InterPro" id="IPR055088">
    <property type="entry name" value="Fibulin_C"/>
</dbReference>
<dbReference type="InterPro" id="IPR001881">
    <property type="entry name" value="EGF-like_Ca-bd_dom"/>
</dbReference>
<organism evidence="14 15">
    <name type="scientific">Amazona aestiva</name>
    <name type="common">Blue-fronted Amazon parrot</name>
    <dbReference type="NCBI Taxonomy" id="12930"/>
    <lineage>
        <taxon>Eukaryota</taxon>
        <taxon>Metazoa</taxon>
        <taxon>Chordata</taxon>
        <taxon>Craniata</taxon>
        <taxon>Vertebrata</taxon>
        <taxon>Euteleostomi</taxon>
        <taxon>Archelosauria</taxon>
        <taxon>Archosauria</taxon>
        <taxon>Dinosauria</taxon>
        <taxon>Saurischia</taxon>
        <taxon>Theropoda</taxon>
        <taxon>Coelurosauria</taxon>
        <taxon>Aves</taxon>
        <taxon>Neognathae</taxon>
        <taxon>Neoaves</taxon>
        <taxon>Telluraves</taxon>
        <taxon>Australaves</taxon>
        <taxon>Psittaciformes</taxon>
        <taxon>Psittacidae</taxon>
        <taxon>Amazona</taxon>
    </lineage>
</organism>
<evidence type="ECO:0000256" key="3">
    <source>
        <dbReference type="ARBA" id="ARBA00022525"/>
    </source>
</evidence>
<keyword evidence="7" id="KW-0677">Repeat</keyword>
<keyword evidence="5 11" id="KW-0245">EGF-like domain</keyword>
<dbReference type="STRING" id="12930.A0A0Q3T2D7"/>
<dbReference type="PROSITE" id="PS01177">
    <property type="entry name" value="ANAPHYLATOXIN_1"/>
    <property type="match status" value="1"/>
</dbReference>
<proteinExistence type="inferred from homology"/>
<evidence type="ECO:0000256" key="10">
    <source>
        <dbReference type="ARBA" id="ARBA00023180"/>
    </source>
</evidence>
<dbReference type="FunFam" id="2.10.25.10:FF:000341">
    <property type="entry name" value="Fibulin 2"/>
    <property type="match status" value="1"/>
</dbReference>
<keyword evidence="15" id="KW-1185">Reference proteome</keyword>
<dbReference type="InterPro" id="IPR000742">
    <property type="entry name" value="EGF"/>
</dbReference>
<comment type="subcellular location">
    <subcellularLocation>
        <location evidence="1">Secreted</location>
        <location evidence="1">Extracellular space</location>
        <location evidence="1">Extracellular matrix</location>
    </subcellularLocation>
</comment>
<dbReference type="GO" id="GO:0005576">
    <property type="term" value="C:extracellular region"/>
    <property type="evidence" value="ECO:0007669"/>
    <property type="project" value="InterPro"/>
</dbReference>
<dbReference type="PROSITE" id="PS01178">
    <property type="entry name" value="ANAPHYLATOXIN_2"/>
    <property type="match status" value="1"/>
</dbReference>
<keyword evidence="9" id="KW-1015">Disulfide bond</keyword>
<evidence type="ECO:0008006" key="16">
    <source>
        <dbReference type="Google" id="ProtNLM"/>
    </source>
</evidence>
<dbReference type="CDD" id="cd00017">
    <property type="entry name" value="ANATO"/>
    <property type="match status" value="1"/>
</dbReference>
<protein>
    <recommendedName>
        <fullName evidence="16">Fibulin-1</fullName>
    </recommendedName>
</protein>
<evidence type="ECO:0000256" key="11">
    <source>
        <dbReference type="PROSITE-ProRule" id="PRU00076"/>
    </source>
</evidence>
<dbReference type="PANTHER" id="PTHR24050:SF29">
    <property type="entry name" value="FIBULIN-1"/>
    <property type="match status" value="1"/>
</dbReference>
<comment type="similarity">
    <text evidence="2">Belongs to the fibulin family.</text>
</comment>
<dbReference type="SMART" id="SM00181">
    <property type="entry name" value="EGF"/>
    <property type="match status" value="5"/>
</dbReference>
<dbReference type="FunFam" id="2.10.25.10:FF:000104">
    <property type="entry name" value="Fibulin-1"/>
    <property type="match status" value="1"/>
</dbReference>
<name>A0A0Q3T2D7_AMAAE</name>
<dbReference type="InterPro" id="IPR000020">
    <property type="entry name" value="Anaphylatoxin/fibulin"/>
</dbReference>